<keyword evidence="2" id="KW-0812">Transmembrane</keyword>
<evidence type="ECO:0000256" key="2">
    <source>
        <dbReference type="SAM" id="Phobius"/>
    </source>
</evidence>
<accession>A0A031JWT8</accession>
<feature type="compositionally biased region" description="Polar residues" evidence="1">
    <location>
        <begin position="103"/>
        <end position="112"/>
    </location>
</feature>
<comment type="caution">
    <text evidence="3">The sequence shown here is derived from an EMBL/GenBank/DDBJ whole genome shotgun (WGS) entry which is preliminary data.</text>
</comment>
<feature type="region of interest" description="Disordered" evidence="1">
    <location>
        <begin position="83"/>
        <end position="127"/>
    </location>
</feature>
<gene>
    <name evidence="3" type="ORF">BV97_02587</name>
</gene>
<dbReference type="Proteomes" id="UP000024329">
    <property type="component" value="Unassembled WGS sequence"/>
</dbReference>
<proteinExistence type="predicted"/>
<evidence type="ECO:0000313" key="3">
    <source>
        <dbReference type="EMBL" id="EZP81370.1"/>
    </source>
</evidence>
<dbReference type="AlphaFoldDB" id="A0A031JWT8"/>
<feature type="transmembrane region" description="Helical" evidence="2">
    <location>
        <begin position="29"/>
        <end position="50"/>
    </location>
</feature>
<keyword evidence="2" id="KW-0472">Membrane</keyword>
<name>A0A031JWT8_9SPHN</name>
<dbReference type="EMBL" id="JFYZ01000012">
    <property type="protein sequence ID" value="EZP81370.1"/>
    <property type="molecule type" value="Genomic_DNA"/>
</dbReference>
<protein>
    <submittedName>
        <fullName evidence="3">Uncharacterized protein</fullName>
    </submittedName>
</protein>
<dbReference type="eggNOG" id="ENOG5032HN6">
    <property type="taxonomic scope" value="Bacteria"/>
</dbReference>
<dbReference type="PATRIC" id="fig|158500.4.peg.2644"/>
<evidence type="ECO:0000313" key="4">
    <source>
        <dbReference type="Proteomes" id="UP000024329"/>
    </source>
</evidence>
<evidence type="ECO:0000256" key="1">
    <source>
        <dbReference type="SAM" id="MobiDB-lite"/>
    </source>
</evidence>
<organism evidence="3 4">
    <name type="scientific">Novosphingobium resinovorum</name>
    <dbReference type="NCBI Taxonomy" id="158500"/>
    <lineage>
        <taxon>Bacteria</taxon>
        <taxon>Pseudomonadati</taxon>
        <taxon>Pseudomonadota</taxon>
        <taxon>Alphaproteobacteria</taxon>
        <taxon>Sphingomonadales</taxon>
        <taxon>Sphingomonadaceae</taxon>
        <taxon>Novosphingobium</taxon>
    </lineage>
</organism>
<reference evidence="3 4" key="1">
    <citation type="submission" date="2014-03" db="EMBL/GenBank/DDBJ databases">
        <title>Whole genome sequence of Novosphingobium resinovorum KF1.</title>
        <authorList>
            <person name="Gan H.M."/>
            <person name="Gan H.Y."/>
            <person name="Chew T.H."/>
            <person name="Savka M.A."/>
        </authorList>
    </citation>
    <scope>NUCLEOTIDE SEQUENCE [LARGE SCALE GENOMIC DNA]</scope>
    <source>
        <strain evidence="3 4">KF1</strain>
    </source>
</reference>
<keyword evidence="2" id="KW-1133">Transmembrane helix</keyword>
<sequence length="127" mass="13218">MIESHSILEPLQTAQHFAPPSARELRSQAVYRLQIGLFGLCAMLLIVGLANVIRDRIRLTDTVDPIQQVVAVDAKPTKAASDPLADIGVVPAADPSPTPTPAQNPGASTSPTPGMDMTGSPSAQTAP</sequence>
<dbReference type="RefSeq" id="WP_008831096.1">
    <property type="nucleotide sequence ID" value="NZ_CP017075.1"/>
</dbReference>